<evidence type="ECO:0000259" key="1">
    <source>
        <dbReference type="Pfam" id="PF00419"/>
    </source>
</evidence>
<dbReference type="Proteomes" id="UP000306790">
    <property type="component" value="Unassembled WGS sequence"/>
</dbReference>
<dbReference type="InterPro" id="IPR000259">
    <property type="entry name" value="Adhesion_dom_fimbrial"/>
</dbReference>
<dbReference type="Gene3D" id="2.60.40.1090">
    <property type="entry name" value="Fimbrial-type adhesion domain"/>
    <property type="match status" value="1"/>
</dbReference>
<dbReference type="RefSeq" id="WP_048221017.1">
    <property type="nucleotide sequence ID" value="NZ_QFVP01000004.1"/>
</dbReference>
<comment type="caution">
    <text evidence="2">The sequence shown here is derived from an EMBL/GenBank/DDBJ whole genome shotgun (WGS) entry which is preliminary data.</text>
</comment>
<dbReference type="PANTHER" id="PTHR33420">
    <property type="entry name" value="FIMBRIAL SUBUNIT ELFA-RELATED"/>
    <property type="match status" value="1"/>
</dbReference>
<reference evidence="2 3" key="1">
    <citation type="submission" date="2018-05" db="EMBL/GenBank/DDBJ databases">
        <title>Isolation and genomic analyses of lactose-positive bacteria from faecal samples of preterm neonates.</title>
        <authorList>
            <person name="Chen Y."/>
            <person name="Brook T.C."/>
            <person name="O'Neill I."/>
            <person name="Soe C.Z."/>
            <person name="Hall L.J."/>
            <person name="Hoyles L."/>
        </authorList>
    </citation>
    <scope>NUCLEOTIDE SEQUENCE [LARGE SCALE GENOMIC DNA]</scope>
    <source>
        <strain evidence="2 3">P080C CL</strain>
    </source>
</reference>
<feature type="domain" description="Fimbrial-type adhesion" evidence="1">
    <location>
        <begin position="26"/>
        <end position="174"/>
    </location>
</feature>
<sequence>MKLNILLFSVLLLLKYNPLYADGNVHLSGALVSEPCTLPDGSDNIPLNFGTVVDKDLYAHERTDSSAFTIHLADCDPSVLSTVSVTFQGTEETELPGLLAIDPASTAKGIAIGIEGDNGTLLPLSTASPYANLIPGNNDLNFQAFVQATPTAMANKALVVGEFSATATFVLGYQ</sequence>
<protein>
    <submittedName>
        <fullName evidence="2">Type 1 fimbrial protein</fullName>
    </submittedName>
</protein>
<evidence type="ECO:0000313" key="2">
    <source>
        <dbReference type="EMBL" id="THE39635.1"/>
    </source>
</evidence>
<keyword evidence="3" id="KW-1185">Reference proteome</keyword>
<evidence type="ECO:0000313" key="3">
    <source>
        <dbReference type="Proteomes" id="UP000306790"/>
    </source>
</evidence>
<dbReference type="PANTHER" id="PTHR33420:SF26">
    <property type="entry name" value="FIMBRIAL SUBUNIT"/>
    <property type="match status" value="1"/>
</dbReference>
<gene>
    <name evidence="2" type="ORF">DJ535_09215</name>
</gene>
<dbReference type="InterPro" id="IPR050263">
    <property type="entry name" value="Bact_Fimbrial_Adh_Pro"/>
</dbReference>
<dbReference type="SUPFAM" id="SSF49401">
    <property type="entry name" value="Bacterial adhesins"/>
    <property type="match status" value="1"/>
</dbReference>
<dbReference type="InterPro" id="IPR008966">
    <property type="entry name" value="Adhesion_dom_sf"/>
</dbReference>
<dbReference type="EMBL" id="QFVP01000004">
    <property type="protein sequence ID" value="THE39635.1"/>
    <property type="molecule type" value="Genomic_DNA"/>
</dbReference>
<name>A0ABY2PX27_9ENTR</name>
<organism evidence="2 3">
    <name type="scientific">Citrobacter murliniae</name>
    <dbReference type="NCBI Taxonomy" id="67829"/>
    <lineage>
        <taxon>Bacteria</taxon>
        <taxon>Pseudomonadati</taxon>
        <taxon>Pseudomonadota</taxon>
        <taxon>Gammaproteobacteria</taxon>
        <taxon>Enterobacterales</taxon>
        <taxon>Enterobacteriaceae</taxon>
        <taxon>Citrobacter</taxon>
        <taxon>Citrobacter freundii complex</taxon>
    </lineage>
</organism>
<proteinExistence type="predicted"/>
<dbReference type="InterPro" id="IPR036937">
    <property type="entry name" value="Adhesion_dom_fimbrial_sf"/>
</dbReference>
<accession>A0ABY2PX27</accession>
<dbReference type="Pfam" id="PF00419">
    <property type="entry name" value="Fimbrial"/>
    <property type="match status" value="1"/>
</dbReference>